<evidence type="ECO:0000313" key="3">
    <source>
        <dbReference type="Proteomes" id="UP000029120"/>
    </source>
</evidence>
<keyword evidence="3" id="KW-1185">Reference proteome</keyword>
<protein>
    <submittedName>
        <fullName evidence="2">Uncharacterized protein</fullName>
    </submittedName>
</protein>
<evidence type="ECO:0000313" key="2">
    <source>
        <dbReference type="EMBL" id="KFK42052.1"/>
    </source>
</evidence>
<dbReference type="AlphaFoldDB" id="A0A087HIV0"/>
<dbReference type="EMBL" id="CM002870">
    <property type="protein sequence ID" value="KFK42052.1"/>
    <property type="molecule type" value="Genomic_DNA"/>
</dbReference>
<evidence type="ECO:0000256" key="1">
    <source>
        <dbReference type="SAM" id="MobiDB-lite"/>
    </source>
</evidence>
<accession>A0A087HIV0</accession>
<organism evidence="2 3">
    <name type="scientific">Arabis alpina</name>
    <name type="common">Alpine rock-cress</name>
    <dbReference type="NCBI Taxonomy" id="50452"/>
    <lineage>
        <taxon>Eukaryota</taxon>
        <taxon>Viridiplantae</taxon>
        <taxon>Streptophyta</taxon>
        <taxon>Embryophyta</taxon>
        <taxon>Tracheophyta</taxon>
        <taxon>Spermatophyta</taxon>
        <taxon>Magnoliopsida</taxon>
        <taxon>eudicotyledons</taxon>
        <taxon>Gunneridae</taxon>
        <taxon>Pentapetalae</taxon>
        <taxon>rosids</taxon>
        <taxon>malvids</taxon>
        <taxon>Brassicales</taxon>
        <taxon>Brassicaceae</taxon>
        <taxon>Arabideae</taxon>
        <taxon>Arabis</taxon>
    </lineage>
</organism>
<gene>
    <name evidence="2" type="ordered locus">AALP_Aa2g205100</name>
</gene>
<reference evidence="3" key="1">
    <citation type="journal article" date="2015" name="Nat. Plants">
        <title>Genome expansion of Arabis alpina linked with retrotransposition and reduced symmetric DNA methylation.</title>
        <authorList>
            <person name="Willing E.M."/>
            <person name="Rawat V."/>
            <person name="Mandakova T."/>
            <person name="Maumus F."/>
            <person name="James G.V."/>
            <person name="Nordstroem K.J."/>
            <person name="Becker C."/>
            <person name="Warthmann N."/>
            <person name="Chica C."/>
            <person name="Szarzynska B."/>
            <person name="Zytnicki M."/>
            <person name="Albani M.C."/>
            <person name="Kiefer C."/>
            <person name="Bergonzi S."/>
            <person name="Castaings L."/>
            <person name="Mateos J.L."/>
            <person name="Berns M.C."/>
            <person name="Bujdoso N."/>
            <person name="Piofczyk T."/>
            <person name="de Lorenzo L."/>
            <person name="Barrero-Sicilia C."/>
            <person name="Mateos I."/>
            <person name="Piednoel M."/>
            <person name="Hagmann J."/>
            <person name="Chen-Min-Tao R."/>
            <person name="Iglesias-Fernandez R."/>
            <person name="Schuster S.C."/>
            <person name="Alonso-Blanco C."/>
            <person name="Roudier F."/>
            <person name="Carbonero P."/>
            <person name="Paz-Ares J."/>
            <person name="Davis S.J."/>
            <person name="Pecinka A."/>
            <person name="Quesneville H."/>
            <person name="Colot V."/>
            <person name="Lysak M.A."/>
            <person name="Weigel D."/>
            <person name="Coupland G."/>
            <person name="Schneeberger K."/>
        </authorList>
    </citation>
    <scope>NUCLEOTIDE SEQUENCE [LARGE SCALE GENOMIC DNA]</scope>
    <source>
        <strain evidence="3">cv. Pajares</strain>
    </source>
</reference>
<feature type="region of interest" description="Disordered" evidence="1">
    <location>
        <begin position="13"/>
        <end position="38"/>
    </location>
</feature>
<dbReference type="Proteomes" id="UP000029120">
    <property type="component" value="Chromosome 2"/>
</dbReference>
<dbReference type="Gramene" id="KFK42052">
    <property type="protein sequence ID" value="KFK42052"/>
    <property type="gene ID" value="AALP_AA2G205100"/>
</dbReference>
<sequence length="66" mass="6980">MFVSAGRTGRCLRRMQSLSDSQATSGPKNRTFGNIGPSSPSRFQLKARGYAGGSCSPHGGTWSTKT</sequence>
<name>A0A087HIV0_ARAAL</name>
<proteinExistence type="predicted"/>
<feature type="compositionally biased region" description="Polar residues" evidence="1">
    <location>
        <begin position="16"/>
        <end position="38"/>
    </location>
</feature>